<proteinExistence type="predicted"/>
<organism evidence="9 10">
    <name type="scientific">Flavobacterium agricola</name>
    <dbReference type="NCBI Taxonomy" id="2870839"/>
    <lineage>
        <taxon>Bacteria</taxon>
        <taxon>Pseudomonadati</taxon>
        <taxon>Bacteroidota</taxon>
        <taxon>Flavobacteriia</taxon>
        <taxon>Flavobacteriales</taxon>
        <taxon>Flavobacteriaceae</taxon>
        <taxon>Flavobacterium</taxon>
    </lineage>
</organism>
<dbReference type="Pfam" id="PF12704">
    <property type="entry name" value="MacB_PCD"/>
    <property type="match status" value="1"/>
</dbReference>
<evidence type="ECO:0000256" key="4">
    <source>
        <dbReference type="ARBA" id="ARBA00022989"/>
    </source>
</evidence>
<dbReference type="Proteomes" id="UP001163328">
    <property type="component" value="Chromosome"/>
</dbReference>
<name>A0ABY6LZ31_9FLAO</name>
<keyword evidence="10" id="KW-1185">Reference proteome</keyword>
<dbReference type="InterPro" id="IPR025857">
    <property type="entry name" value="MacB_PCD"/>
</dbReference>
<dbReference type="InterPro" id="IPR051125">
    <property type="entry name" value="ABC-4/HrtB_transporter"/>
</dbReference>
<evidence type="ECO:0000313" key="10">
    <source>
        <dbReference type="Proteomes" id="UP001163328"/>
    </source>
</evidence>
<keyword evidence="5 6" id="KW-0472">Membrane</keyword>
<evidence type="ECO:0000256" key="3">
    <source>
        <dbReference type="ARBA" id="ARBA00022692"/>
    </source>
</evidence>
<evidence type="ECO:0000256" key="5">
    <source>
        <dbReference type="ARBA" id="ARBA00023136"/>
    </source>
</evidence>
<evidence type="ECO:0000313" key="9">
    <source>
        <dbReference type="EMBL" id="UYW01541.1"/>
    </source>
</evidence>
<feature type="domain" description="MacB-like periplasmic core" evidence="8">
    <location>
        <begin position="17"/>
        <end position="199"/>
    </location>
</feature>
<evidence type="ECO:0000259" key="7">
    <source>
        <dbReference type="Pfam" id="PF02687"/>
    </source>
</evidence>
<sequence length="419" mass="47055">MIRKLAWKNLWFKPLNTFLSVVLLTASVAIITLLILLQNQFDKKFNSTIDGIDMVLGAPGSPLQVILSSVYHIDAPTGNIDFNEAQKWMNNPFVAQAIPLSFGDNYLGYKILGTTPDYITKYEGKLEQGELYTEVLQVVVGGEIARNLNLKLGDTFAGSHGSSEHGDVHDEHPYTVVGILEKNGSILDNLILSNIETVWEVHDHEHEHHDEVTTDVVVHEDHEHDHDHEEHAHKHEEDKQITAVLLSFKNKMALFSWPRLIAENTKMQAVLPALEVNRLISMFGIGIDGLKYLAFGIMFLSGISIFIALYNRLKERKYEFALLRISGAKPFQLLKLVVIESVLLCLTGFIFGTIFGRLALYAISLSSQNEFNIAFNPFEIVWQNEIVLFVVTLFVGFISALIPAIKAYKLNISKTLANA</sequence>
<reference evidence="9" key="1">
    <citation type="submission" date="2021-08" db="EMBL/GenBank/DDBJ databases">
        <title>Flavobacterium sp. strain CC-SYL302.</title>
        <authorList>
            <person name="Lin S.-Y."/>
            <person name="Lee T.-H."/>
            <person name="Young C.-C."/>
        </authorList>
    </citation>
    <scope>NUCLEOTIDE SEQUENCE</scope>
    <source>
        <strain evidence="9">CC-SYL302</strain>
    </source>
</reference>
<keyword evidence="2" id="KW-1003">Cell membrane</keyword>
<dbReference type="Pfam" id="PF02687">
    <property type="entry name" value="FtsX"/>
    <property type="match status" value="1"/>
</dbReference>
<accession>A0ABY6LZ31</accession>
<feature type="transmembrane region" description="Helical" evidence="6">
    <location>
        <begin position="17"/>
        <end position="37"/>
    </location>
</feature>
<dbReference type="RefSeq" id="WP_264434015.1">
    <property type="nucleotide sequence ID" value="NZ_CP081495.1"/>
</dbReference>
<feature type="domain" description="ABC3 transporter permease C-terminal" evidence="7">
    <location>
        <begin position="294"/>
        <end position="412"/>
    </location>
</feature>
<gene>
    <name evidence="9" type="ORF">K5I29_00985</name>
</gene>
<comment type="subcellular location">
    <subcellularLocation>
        <location evidence="1">Cell membrane</location>
        <topology evidence="1">Multi-pass membrane protein</topology>
    </subcellularLocation>
</comment>
<protein>
    <submittedName>
        <fullName evidence="9">FtsX-like permease family protein</fullName>
    </submittedName>
</protein>
<dbReference type="PANTHER" id="PTHR43738:SF2">
    <property type="entry name" value="ABC TRANSPORTER PERMEASE"/>
    <property type="match status" value="1"/>
</dbReference>
<dbReference type="EMBL" id="CP081495">
    <property type="protein sequence ID" value="UYW01541.1"/>
    <property type="molecule type" value="Genomic_DNA"/>
</dbReference>
<dbReference type="PANTHER" id="PTHR43738">
    <property type="entry name" value="ABC TRANSPORTER, MEMBRANE PROTEIN"/>
    <property type="match status" value="1"/>
</dbReference>
<evidence type="ECO:0000256" key="1">
    <source>
        <dbReference type="ARBA" id="ARBA00004651"/>
    </source>
</evidence>
<feature type="transmembrane region" description="Helical" evidence="6">
    <location>
        <begin position="333"/>
        <end position="366"/>
    </location>
</feature>
<evidence type="ECO:0000259" key="8">
    <source>
        <dbReference type="Pfam" id="PF12704"/>
    </source>
</evidence>
<dbReference type="InterPro" id="IPR003838">
    <property type="entry name" value="ABC3_permease_C"/>
</dbReference>
<evidence type="ECO:0000256" key="6">
    <source>
        <dbReference type="SAM" id="Phobius"/>
    </source>
</evidence>
<feature type="transmembrane region" description="Helical" evidence="6">
    <location>
        <begin position="386"/>
        <end position="405"/>
    </location>
</feature>
<evidence type="ECO:0000256" key="2">
    <source>
        <dbReference type="ARBA" id="ARBA00022475"/>
    </source>
</evidence>
<keyword evidence="3 6" id="KW-0812">Transmembrane</keyword>
<keyword evidence="4 6" id="KW-1133">Transmembrane helix</keyword>
<feature type="transmembrane region" description="Helical" evidence="6">
    <location>
        <begin position="293"/>
        <end position="313"/>
    </location>
</feature>